<name>A0ACA9SJR5_9GLOM</name>
<protein>
    <submittedName>
        <fullName evidence="1">3960_t:CDS:1</fullName>
    </submittedName>
</protein>
<keyword evidence="2" id="KW-1185">Reference proteome</keyword>
<accession>A0ACA9SJR5</accession>
<proteinExistence type="predicted"/>
<comment type="caution">
    <text evidence="1">The sequence shown here is derived from an EMBL/GenBank/DDBJ whole genome shotgun (WGS) entry which is preliminary data.</text>
</comment>
<evidence type="ECO:0000313" key="2">
    <source>
        <dbReference type="Proteomes" id="UP000789920"/>
    </source>
</evidence>
<dbReference type="EMBL" id="CAJVQC010128422">
    <property type="protein sequence ID" value="CAG8840954.1"/>
    <property type="molecule type" value="Genomic_DNA"/>
</dbReference>
<gene>
    <name evidence="1" type="ORF">RPERSI_LOCUS31651</name>
</gene>
<evidence type="ECO:0000313" key="1">
    <source>
        <dbReference type="EMBL" id="CAG8840954.1"/>
    </source>
</evidence>
<feature type="non-terminal residue" evidence="1">
    <location>
        <position position="50"/>
    </location>
</feature>
<reference evidence="1" key="1">
    <citation type="submission" date="2021-06" db="EMBL/GenBank/DDBJ databases">
        <authorList>
            <person name="Kallberg Y."/>
            <person name="Tangrot J."/>
            <person name="Rosling A."/>
        </authorList>
    </citation>
    <scope>NUCLEOTIDE SEQUENCE</scope>
    <source>
        <strain evidence="1">MA461A</strain>
    </source>
</reference>
<organism evidence="1 2">
    <name type="scientific">Racocetra persica</name>
    <dbReference type="NCBI Taxonomy" id="160502"/>
    <lineage>
        <taxon>Eukaryota</taxon>
        <taxon>Fungi</taxon>
        <taxon>Fungi incertae sedis</taxon>
        <taxon>Mucoromycota</taxon>
        <taxon>Glomeromycotina</taxon>
        <taxon>Glomeromycetes</taxon>
        <taxon>Diversisporales</taxon>
        <taxon>Gigasporaceae</taxon>
        <taxon>Racocetra</taxon>
    </lineage>
</organism>
<dbReference type="Proteomes" id="UP000789920">
    <property type="component" value="Unassembled WGS sequence"/>
</dbReference>
<sequence>ITSYFNDHTNYSYRRFLKLYDETIIASSPPSSDWKILDNSWASAFLKKAK</sequence>
<feature type="non-terminal residue" evidence="1">
    <location>
        <position position="1"/>
    </location>
</feature>